<dbReference type="AlphaFoldDB" id="A0AAE8M7F6"/>
<organism evidence="1 2">
    <name type="scientific">Fusarium torulosum</name>
    <dbReference type="NCBI Taxonomy" id="33205"/>
    <lineage>
        <taxon>Eukaryota</taxon>
        <taxon>Fungi</taxon>
        <taxon>Dikarya</taxon>
        <taxon>Ascomycota</taxon>
        <taxon>Pezizomycotina</taxon>
        <taxon>Sordariomycetes</taxon>
        <taxon>Hypocreomycetidae</taxon>
        <taxon>Hypocreales</taxon>
        <taxon>Nectriaceae</taxon>
        <taxon>Fusarium</taxon>
    </lineage>
</organism>
<reference evidence="1" key="1">
    <citation type="submission" date="2018-03" db="EMBL/GenBank/DDBJ databases">
        <authorList>
            <person name="Guldener U."/>
        </authorList>
    </citation>
    <scope>NUCLEOTIDE SEQUENCE</scope>
</reference>
<accession>A0AAE8M7F6</accession>
<evidence type="ECO:0000313" key="1">
    <source>
        <dbReference type="EMBL" id="SPJ75637.1"/>
    </source>
</evidence>
<evidence type="ECO:0000313" key="2">
    <source>
        <dbReference type="Proteomes" id="UP001187734"/>
    </source>
</evidence>
<name>A0AAE8M7F6_9HYPO</name>
<proteinExistence type="predicted"/>
<comment type="caution">
    <text evidence="1">The sequence shown here is derived from an EMBL/GenBank/DDBJ whole genome shotgun (WGS) entry which is preliminary data.</text>
</comment>
<dbReference type="EMBL" id="ONZP01000171">
    <property type="protein sequence ID" value="SPJ75637.1"/>
    <property type="molecule type" value="Genomic_DNA"/>
</dbReference>
<sequence>MSIFYLNILIDSSFTQRFRGELAPNNALVLGVTLRAPAQAPDDDDELNAPAVYIQSPQECQLFGHRIRSVIARRKNLFHGEDRLTQKKFHDNFVPLLLQLALSLGP</sequence>
<keyword evidence="2" id="KW-1185">Reference proteome</keyword>
<gene>
    <name evidence="1" type="ORF">FTOL_05368</name>
</gene>
<protein>
    <submittedName>
        <fullName evidence="1">Uncharacterized protein</fullName>
    </submittedName>
</protein>
<dbReference type="Proteomes" id="UP001187734">
    <property type="component" value="Unassembled WGS sequence"/>
</dbReference>